<dbReference type="Pfam" id="PF00501">
    <property type="entry name" value="AMP-binding"/>
    <property type="match status" value="1"/>
</dbReference>
<dbReference type="SUPFAM" id="SSF56801">
    <property type="entry name" value="Acetyl-CoA synthetase-like"/>
    <property type="match status" value="1"/>
</dbReference>
<proteinExistence type="predicted"/>
<dbReference type="InterPro" id="IPR045851">
    <property type="entry name" value="AMP-bd_C_sf"/>
</dbReference>
<dbReference type="PANTHER" id="PTHR24096">
    <property type="entry name" value="LONG-CHAIN-FATTY-ACID--COA LIGASE"/>
    <property type="match status" value="1"/>
</dbReference>
<dbReference type="OrthoDB" id="6509636at2759"/>
<dbReference type="PROSITE" id="PS00455">
    <property type="entry name" value="AMP_BINDING"/>
    <property type="match status" value="1"/>
</dbReference>
<keyword evidence="1" id="KW-0812">Transmembrane</keyword>
<sequence length="600" mass="65837">MGDDREKHVFRSAVPSHAPYPDDLDVYSFIFEHFPASRPDPRGRTQPLLVDDETGEGWTFEECKQRTDALSVGLREKCGVSWDTVAALYSSNSVYYPIVLWAVHRLGGVISAANPAFQPDELAYQLDASKASVLLVGYEARAAGFKAADRAGISRDKVVIVCDPAVVRQHKGQEKIEGSWTVTGLIAAGEAAIRADSKALDRQRRALAKGEGRKKLSFLSFSSGTTGLPKGVAIPHSSPIANVLQMASFNEVAAKFGEKEGRFRPGVDVSLGLLPFYHIYGLVIVLHFTFYIGVTTVVVPRFKGIVPMLESCVKYKISIWWLVPPQVVLLCKDPGAKKYHAELAKFVRFVMIGAAPLSDDLSRQLDAILPGLHGQGYGMTETCTVTLMHPLNTKPVMGSAGRLVTDTDALVVTTDGNVCGVEERGELWIRAPQNTLGYFNNKQATEEMFLKGNWVRTGDEVYFNKDGDCFITDRLKELIKVKGFQVAPAELEGWILNHADVRDCGVIGYPDEDAGEVPCAFIALSEDAKARVEKNQGEIEKIKASVAKHVSDTKVHYKRLGRVEILDSIPATASGKILRRTLRDIGKTLPPIAKPQKSRL</sequence>
<evidence type="ECO:0000259" key="2">
    <source>
        <dbReference type="Pfam" id="PF00501"/>
    </source>
</evidence>
<keyword evidence="1" id="KW-0472">Membrane</keyword>
<evidence type="ECO:0000313" key="5">
    <source>
        <dbReference type="Proteomes" id="UP000245946"/>
    </source>
</evidence>
<feature type="domain" description="AMP-binding enzyme C-terminal" evidence="3">
    <location>
        <begin position="490"/>
        <end position="576"/>
    </location>
</feature>
<dbReference type="InterPro" id="IPR020845">
    <property type="entry name" value="AMP-binding_CS"/>
</dbReference>
<reference evidence="4 5" key="1">
    <citation type="journal article" date="2018" name="Mol. Biol. Evol.">
        <title>Broad Genomic Sampling Reveals a Smut Pathogenic Ancestry of the Fungal Clade Ustilaginomycotina.</title>
        <authorList>
            <person name="Kijpornyongpan T."/>
            <person name="Mondo S.J."/>
            <person name="Barry K."/>
            <person name="Sandor L."/>
            <person name="Lee J."/>
            <person name="Lipzen A."/>
            <person name="Pangilinan J."/>
            <person name="LaButti K."/>
            <person name="Hainaut M."/>
            <person name="Henrissat B."/>
            <person name="Grigoriev I.V."/>
            <person name="Spatafora J.W."/>
            <person name="Aime M.C."/>
        </authorList>
    </citation>
    <scope>NUCLEOTIDE SEQUENCE [LARGE SCALE GENOMIC DNA]</scope>
    <source>
        <strain evidence="4 5">MCA 4186</strain>
    </source>
</reference>
<dbReference type="STRING" id="58919.A0A316Z062"/>
<dbReference type="GO" id="GO:0016405">
    <property type="term" value="F:CoA-ligase activity"/>
    <property type="evidence" value="ECO:0007669"/>
    <property type="project" value="TreeGrafter"/>
</dbReference>
<dbReference type="Proteomes" id="UP000245946">
    <property type="component" value="Unassembled WGS sequence"/>
</dbReference>
<organism evidence="4 5">
    <name type="scientific">Tilletiopsis washingtonensis</name>
    <dbReference type="NCBI Taxonomy" id="58919"/>
    <lineage>
        <taxon>Eukaryota</taxon>
        <taxon>Fungi</taxon>
        <taxon>Dikarya</taxon>
        <taxon>Basidiomycota</taxon>
        <taxon>Ustilaginomycotina</taxon>
        <taxon>Exobasidiomycetes</taxon>
        <taxon>Entylomatales</taxon>
        <taxon>Entylomatales incertae sedis</taxon>
        <taxon>Tilletiopsis</taxon>
    </lineage>
</organism>
<dbReference type="Gene3D" id="3.40.50.12780">
    <property type="entry name" value="N-terminal domain of ligase-like"/>
    <property type="match status" value="1"/>
</dbReference>
<dbReference type="EMBL" id="KZ819310">
    <property type="protein sequence ID" value="PWN94676.1"/>
    <property type="molecule type" value="Genomic_DNA"/>
</dbReference>
<feature type="transmembrane region" description="Helical" evidence="1">
    <location>
        <begin position="277"/>
        <end position="299"/>
    </location>
</feature>
<evidence type="ECO:0000259" key="3">
    <source>
        <dbReference type="Pfam" id="PF13193"/>
    </source>
</evidence>
<protein>
    <submittedName>
        <fullName evidence="4">Acetyl-CoA synthetase-like protein</fullName>
    </submittedName>
</protein>
<dbReference type="PANTHER" id="PTHR24096:SF422">
    <property type="entry name" value="BCDNA.GH02901"/>
    <property type="match status" value="1"/>
</dbReference>
<dbReference type="AlphaFoldDB" id="A0A316Z062"/>
<dbReference type="InterPro" id="IPR042099">
    <property type="entry name" value="ANL_N_sf"/>
</dbReference>
<feature type="domain" description="AMP-dependent synthetase/ligase" evidence="2">
    <location>
        <begin position="48"/>
        <end position="439"/>
    </location>
</feature>
<name>A0A316Z062_9BASI</name>
<dbReference type="InterPro" id="IPR000873">
    <property type="entry name" value="AMP-dep_synth/lig_dom"/>
</dbReference>
<dbReference type="Gene3D" id="3.30.300.30">
    <property type="match status" value="1"/>
</dbReference>
<accession>A0A316Z062</accession>
<gene>
    <name evidence="4" type="ORF">FA09DRAFT_172529</name>
</gene>
<keyword evidence="5" id="KW-1185">Reference proteome</keyword>
<dbReference type="GeneID" id="37266852"/>
<keyword evidence="1" id="KW-1133">Transmembrane helix</keyword>
<dbReference type="Pfam" id="PF13193">
    <property type="entry name" value="AMP-binding_C"/>
    <property type="match status" value="1"/>
</dbReference>
<evidence type="ECO:0000313" key="4">
    <source>
        <dbReference type="EMBL" id="PWN94676.1"/>
    </source>
</evidence>
<dbReference type="InterPro" id="IPR025110">
    <property type="entry name" value="AMP-bd_C"/>
</dbReference>
<evidence type="ECO:0000256" key="1">
    <source>
        <dbReference type="SAM" id="Phobius"/>
    </source>
</evidence>
<dbReference type="RefSeq" id="XP_025594955.1">
    <property type="nucleotide sequence ID" value="XM_025739306.1"/>
</dbReference>